<dbReference type="PROSITE" id="PS50088">
    <property type="entry name" value="ANK_REPEAT"/>
    <property type="match status" value="3"/>
</dbReference>
<evidence type="ECO:0000256" key="3">
    <source>
        <dbReference type="SAM" id="MobiDB-lite"/>
    </source>
</evidence>
<protein>
    <submittedName>
        <fullName evidence="4">Ankyrin repeat protein 3</fullName>
    </submittedName>
</protein>
<feature type="region of interest" description="Disordered" evidence="3">
    <location>
        <begin position="207"/>
        <end position="227"/>
    </location>
</feature>
<reference evidence="4 5" key="1">
    <citation type="submission" date="2019-05" db="EMBL/GenBank/DDBJ databases">
        <title>The compact genome of Giardia muris reveals important steps in the evolution of intestinal protozoan parasites.</title>
        <authorList>
            <person name="Xu F."/>
            <person name="Jimenez-Gonzalez A."/>
            <person name="Einarsson E."/>
            <person name="Astvaldsson A."/>
            <person name="Peirasmaki D."/>
            <person name="Eckmann L."/>
            <person name="Andersson J.O."/>
            <person name="Svard S.G."/>
            <person name="Jerlstrom-Hultqvist J."/>
        </authorList>
    </citation>
    <scope>NUCLEOTIDE SEQUENCE [LARGE SCALE GENOMIC DNA]</scope>
    <source>
        <strain evidence="4 5">Roberts-Thomson</strain>
    </source>
</reference>
<name>A0A4Z1TDH6_GIAMU</name>
<dbReference type="Proteomes" id="UP000315496">
    <property type="component" value="Chromosome 1"/>
</dbReference>
<dbReference type="AlphaFoldDB" id="A0A4Z1TDH6"/>
<keyword evidence="1" id="KW-0040">ANK repeat</keyword>
<dbReference type="Pfam" id="PF12796">
    <property type="entry name" value="Ank_2"/>
    <property type="match status" value="3"/>
</dbReference>
<dbReference type="PROSITE" id="PS50297">
    <property type="entry name" value="ANK_REP_REGION"/>
    <property type="match status" value="2"/>
</dbReference>
<comment type="caution">
    <text evidence="4">The sequence shown here is derived from an EMBL/GenBank/DDBJ whole genome shotgun (WGS) entry which is preliminary data.</text>
</comment>
<dbReference type="SUPFAM" id="SSF48403">
    <property type="entry name" value="Ankyrin repeat"/>
    <property type="match status" value="2"/>
</dbReference>
<evidence type="ECO:0000313" key="4">
    <source>
        <dbReference type="EMBL" id="TNJ30591.1"/>
    </source>
</evidence>
<dbReference type="VEuPathDB" id="GiardiaDB:GMRT_12254"/>
<dbReference type="Gene3D" id="1.25.40.20">
    <property type="entry name" value="Ankyrin repeat-containing domain"/>
    <property type="match status" value="3"/>
</dbReference>
<proteinExistence type="predicted"/>
<feature type="coiled-coil region" evidence="2">
    <location>
        <begin position="253"/>
        <end position="328"/>
    </location>
</feature>
<feature type="repeat" description="ANK" evidence="1">
    <location>
        <begin position="32"/>
        <end position="64"/>
    </location>
</feature>
<gene>
    <name evidence="4" type="ORF">GMRT_12254</name>
</gene>
<dbReference type="Pfam" id="PF13606">
    <property type="entry name" value="Ank_3"/>
    <property type="match status" value="1"/>
</dbReference>
<evidence type="ECO:0000313" key="5">
    <source>
        <dbReference type="Proteomes" id="UP000315496"/>
    </source>
</evidence>
<evidence type="ECO:0000256" key="1">
    <source>
        <dbReference type="PROSITE-ProRule" id="PRU00023"/>
    </source>
</evidence>
<feature type="coiled-coil region" evidence="2">
    <location>
        <begin position="365"/>
        <end position="392"/>
    </location>
</feature>
<keyword evidence="5" id="KW-1185">Reference proteome</keyword>
<accession>A0A4Z1TDH6</accession>
<dbReference type="InterPro" id="IPR036770">
    <property type="entry name" value="Ankyrin_rpt-contain_sf"/>
</dbReference>
<dbReference type="PANTHER" id="PTHR24120:SF4">
    <property type="entry name" value="GH07239P"/>
    <property type="match status" value="1"/>
</dbReference>
<dbReference type="EMBL" id="VDLU01000001">
    <property type="protein sequence ID" value="TNJ30591.1"/>
    <property type="molecule type" value="Genomic_DNA"/>
</dbReference>
<dbReference type="PANTHER" id="PTHR24120">
    <property type="entry name" value="GH07239P"/>
    <property type="match status" value="1"/>
</dbReference>
<dbReference type="OrthoDB" id="194358at2759"/>
<evidence type="ECO:0000256" key="2">
    <source>
        <dbReference type="SAM" id="Coils"/>
    </source>
</evidence>
<dbReference type="InterPro" id="IPR002110">
    <property type="entry name" value="Ankyrin_rpt"/>
</dbReference>
<dbReference type="Pfam" id="PF00023">
    <property type="entry name" value="Ank"/>
    <property type="match status" value="1"/>
</dbReference>
<keyword evidence="2" id="KW-0175">Coiled coil</keyword>
<organism evidence="4 5">
    <name type="scientific">Giardia muris</name>
    <dbReference type="NCBI Taxonomy" id="5742"/>
    <lineage>
        <taxon>Eukaryota</taxon>
        <taxon>Metamonada</taxon>
        <taxon>Diplomonadida</taxon>
        <taxon>Hexamitidae</taxon>
        <taxon>Giardiinae</taxon>
        <taxon>Giardia</taxon>
    </lineage>
</organism>
<feature type="repeat" description="ANK" evidence="1">
    <location>
        <begin position="620"/>
        <end position="652"/>
    </location>
</feature>
<feature type="repeat" description="ANK" evidence="1">
    <location>
        <begin position="589"/>
        <end position="621"/>
    </location>
</feature>
<dbReference type="SMART" id="SM00248">
    <property type="entry name" value="ANK"/>
    <property type="match status" value="8"/>
</dbReference>
<sequence length="682" mass="73729">MNLDAWFEAAERGDLQYIAANSTFQATKRRSDGLTALMIAANAGHLEVVKNLCSNEAGYTTNSGKAAIHYSIDHDRWDVTAVLLPLEGSLRTMSGDTPLHWAVRVGARECVTNLADRYRIDMNNSGQTAAALASSLNLEDLAALIVGVTHYSPVAVSIPPPPKFYGIDKPVAPTPPVEQMTKGTNSPTTEMDLSLPQPRFLSSQLASVDPSPSITIPPESTVESPQKVSNECKRLKEQNDSLLSQFQTALESVTSLQAENRKLVQELGEKDERIDGLTHELQAVRAELLEMREMSDQSFHITILNDKVREKDEEILRLQARITGLEQNTAELVKLTGDAIATRSLVVTNQLATQQDERTAIIVRSEAAEAKALELENKLQSAQDTINSLLKSQVSVQEQNTALLGTISDLNAQVQRLTQAGQETGKRISELDAQVAEKNAECAILREKLILASAQPSEALSMTSSMLQTTTLLSTLTPKDLSAEALAASISTRDVDGNTKLIVAAAAGDLHSVLALVGTQAGVSNNVGETALMKAAAAGHTDVVSALAKYQAGKASFSGKTALMEAALNGHTDICIMLAQQEAGMSRNDGWTALMSAARNNHCDIIRLLLEREVRRQTRDGTTALIKAVEHGHLEAATILAPREADLKMRNGATALIKCRRQQYPELYALLLAQEGDPRRVE</sequence>
<dbReference type="Gene3D" id="1.10.287.1490">
    <property type="match status" value="1"/>
</dbReference>
<feature type="compositionally biased region" description="Low complexity" evidence="3">
    <location>
        <begin position="210"/>
        <end position="221"/>
    </location>
</feature>